<dbReference type="Pfam" id="PF00664">
    <property type="entry name" value="ABC_membrane"/>
    <property type="match status" value="1"/>
</dbReference>
<dbReference type="InterPro" id="IPR011527">
    <property type="entry name" value="ABC1_TM_dom"/>
</dbReference>
<dbReference type="Pfam" id="PF00005">
    <property type="entry name" value="ABC_tran"/>
    <property type="match status" value="2"/>
</dbReference>
<evidence type="ECO:0000256" key="5">
    <source>
        <dbReference type="ARBA" id="ARBA00022737"/>
    </source>
</evidence>
<dbReference type="CDD" id="cd03250">
    <property type="entry name" value="ABCC_MRP_domain1"/>
    <property type="match status" value="1"/>
</dbReference>
<reference evidence="13" key="1">
    <citation type="submission" date="2020-11" db="EMBL/GenBank/DDBJ databases">
        <authorList>
            <person name="Tran Van P."/>
        </authorList>
    </citation>
    <scope>NUCLEOTIDE SEQUENCE</scope>
</reference>
<feature type="transmembrane region" description="Helical" evidence="10">
    <location>
        <begin position="405"/>
        <end position="425"/>
    </location>
</feature>
<evidence type="ECO:0000256" key="8">
    <source>
        <dbReference type="ARBA" id="ARBA00022989"/>
    </source>
</evidence>
<evidence type="ECO:0000313" key="13">
    <source>
        <dbReference type="EMBL" id="CAD7641407.1"/>
    </source>
</evidence>
<dbReference type="PROSITE" id="PS50893">
    <property type="entry name" value="ABC_TRANSPORTER_2"/>
    <property type="match status" value="1"/>
</dbReference>
<organism evidence="13">
    <name type="scientific">Oppiella nova</name>
    <dbReference type="NCBI Taxonomy" id="334625"/>
    <lineage>
        <taxon>Eukaryota</taxon>
        <taxon>Metazoa</taxon>
        <taxon>Ecdysozoa</taxon>
        <taxon>Arthropoda</taxon>
        <taxon>Chelicerata</taxon>
        <taxon>Arachnida</taxon>
        <taxon>Acari</taxon>
        <taxon>Acariformes</taxon>
        <taxon>Sarcoptiformes</taxon>
        <taxon>Oribatida</taxon>
        <taxon>Brachypylina</taxon>
        <taxon>Oppioidea</taxon>
        <taxon>Oppiidae</taxon>
        <taxon>Oppiella</taxon>
    </lineage>
</organism>
<dbReference type="GO" id="GO:0005524">
    <property type="term" value="F:ATP binding"/>
    <property type="evidence" value="ECO:0007669"/>
    <property type="project" value="UniProtKB-KW"/>
</dbReference>
<name>A0A7R9LJ58_9ACAR</name>
<evidence type="ECO:0000256" key="1">
    <source>
        <dbReference type="ARBA" id="ARBA00004141"/>
    </source>
</evidence>
<keyword evidence="9 10" id="KW-0472">Membrane</keyword>
<keyword evidence="3" id="KW-0813">Transport</keyword>
<comment type="similarity">
    <text evidence="2">Belongs to the ABC transporter superfamily. ABCC family. Conjugate transporter (TC 3.A.1.208) subfamily.</text>
</comment>
<evidence type="ECO:0000313" key="14">
    <source>
        <dbReference type="Proteomes" id="UP000728032"/>
    </source>
</evidence>
<dbReference type="SUPFAM" id="SSF52540">
    <property type="entry name" value="P-loop containing nucleoside triphosphate hydrolases"/>
    <property type="match status" value="2"/>
</dbReference>
<dbReference type="FunFam" id="1.20.1560.10:FF:000229">
    <property type="entry name" value="ABC transporter, putative"/>
    <property type="match status" value="1"/>
</dbReference>
<evidence type="ECO:0000256" key="7">
    <source>
        <dbReference type="ARBA" id="ARBA00022840"/>
    </source>
</evidence>
<feature type="transmembrane region" description="Helical" evidence="10">
    <location>
        <begin position="297"/>
        <end position="329"/>
    </location>
</feature>
<keyword evidence="4 10" id="KW-0812">Transmembrane</keyword>
<dbReference type="PROSITE" id="PS00211">
    <property type="entry name" value="ABC_TRANSPORTER_1"/>
    <property type="match status" value="1"/>
</dbReference>
<sequence length="599" mass="67209">MSLMNEIEVTSGSVEVNGSIAYASQESWSFNSSILQNIMFGKPYDSKKWREVISVCAMNRDLKLFPFGEKTLVGERGVSLSGGQKARITLARALYNDADVYLLDDPLSAVDSEVAKHIFEKCITDYLKSKTVVLVTHQIQFIKKATKILVLKDGRPLAFGSYAELIDSGIDFMSLISEEKKENEKKKEEAKSEELLIAEQIIARKRTISTLSTKSEVDIQVSDPKLEDESKATGAIDARVYWDFVRAGAGPFLMIMMLLSTFISQGLFHYSDIWLTDWTNAEDARNISLEYDQTNNIIIYSVLVATTFITLIIRSGTFFMMCIIASVNLHNSIFFRLMRAPIAFFDNNPVARSPMYNHMTTTLNGLATIRAFRAQDMFRAQYYRYQNDHTATYVMCYCASRALGVMMDWICVLYIFLVALFIMLFPEGLPGGSAGLALSMALGMTGMTQWGVRQSAEVENQMTSVERILEYSRLPSEAELESVTKPALDWPQEGRIQLKDVYLTYENSPKPTLINLNCIIRGGEKVGVVGRTGAGKSSILAALFRMHEIEGNIIIDGIDCKSIGLHDLRKKMSIIPQDPIAFIGSLRKNLDPFDEHSED</sequence>
<evidence type="ECO:0000256" key="3">
    <source>
        <dbReference type="ARBA" id="ARBA00022448"/>
    </source>
</evidence>
<dbReference type="InterPro" id="IPR050173">
    <property type="entry name" value="ABC_transporter_C-like"/>
</dbReference>
<evidence type="ECO:0000256" key="9">
    <source>
        <dbReference type="ARBA" id="ARBA00023136"/>
    </source>
</evidence>
<dbReference type="Gene3D" id="3.40.50.300">
    <property type="entry name" value="P-loop containing nucleotide triphosphate hydrolases"/>
    <property type="match status" value="2"/>
</dbReference>
<gene>
    <name evidence="13" type="ORF">ONB1V03_LOCUS3085</name>
</gene>
<dbReference type="PANTHER" id="PTHR24223">
    <property type="entry name" value="ATP-BINDING CASSETTE SUB-FAMILY C"/>
    <property type="match status" value="1"/>
</dbReference>
<dbReference type="AlphaFoldDB" id="A0A7R9LJ58"/>
<dbReference type="InterPro" id="IPR003439">
    <property type="entry name" value="ABC_transporter-like_ATP-bd"/>
</dbReference>
<dbReference type="Proteomes" id="UP000728032">
    <property type="component" value="Unassembled WGS sequence"/>
</dbReference>
<dbReference type="GO" id="GO:0016020">
    <property type="term" value="C:membrane"/>
    <property type="evidence" value="ECO:0007669"/>
    <property type="project" value="UniProtKB-SubCell"/>
</dbReference>
<dbReference type="GO" id="GO:0016887">
    <property type="term" value="F:ATP hydrolysis activity"/>
    <property type="evidence" value="ECO:0007669"/>
    <property type="project" value="InterPro"/>
</dbReference>
<evidence type="ECO:0000259" key="11">
    <source>
        <dbReference type="PROSITE" id="PS50893"/>
    </source>
</evidence>
<dbReference type="Gene3D" id="1.20.1560.10">
    <property type="entry name" value="ABC transporter type 1, transmembrane domain"/>
    <property type="match status" value="2"/>
</dbReference>
<accession>A0A7R9LJ58</accession>
<keyword evidence="7" id="KW-0067">ATP-binding</keyword>
<evidence type="ECO:0000256" key="10">
    <source>
        <dbReference type="SAM" id="Phobius"/>
    </source>
</evidence>
<dbReference type="InterPro" id="IPR036640">
    <property type="entry name" value="ABC1_TM_sf"/>
</dbReference>
<dbReference type="InterPro" id="IPR027417">
    <property type="entry name" value="P-loop_NTPase"/>
</dbReference>
<protein>
    <submittedName>
        <fullName evidence="13">Uncharacterized protein</fullName>
    </submittedName>
</protein>
<dbReference type="EMBL" id="OC915665">
    <property type="protein sequence ID" value="CAD7641407.1"/>
    <property type="molecule type" value="Genomic_DNA"/>
</dbReference>
<keyword evidence="5" id="KW-0677">Repeat</keyword>
<evidence type="ECO:0000256" key="2">
    <source>
        <dbReference type="ARBA" id="ARBA00009726"/>
    </source>
</evidence>
<dbReference type="EMBL" id="CAJPVJ010000840">
    <property type="protein sequence ID" value="CAG2163511.1"/>
    <property type="molecule type" value="Genomic_DNA"/>
</dbReference>
<keyword evidence="8 10" id="KW-1133">Transmembrane helix</keyword>
<evidence type="ECO:0000256" key="4">
    <source>
        <dbReference type="ARBA" id="ARBA00022692"/>
    </source>
</evidence>
<dbReference type="PROSITE" id="PS50929">
    <property type="entry name" value="ABC_TM1F"/>
    <property type="match status" value="2"/>
</dbReference>
<feature type="non-terminal residue" evidence="13">
    <location>
        <position position="1"/>
    </location>
</feature>
<comment type="subcellular location">
    <subcellularLocation>
        <location evidence="1">Membrane</location>
        <topology evidence="1">Multi-pass membrane protein</topology>
    </subcellularLocation>
</comment>
<dbReference type="OrthoDB" id="6510208at2759"/>
<keyword evidence="6" id="KW-0547">Nucleotide-binding</keyword>
<proteinExistence type="inferred from homology"/>
<evidence type="ECO:0000256" key="6">
    <source>
        <dbReference type="ARBA" id="ARBA00022741"/>
    </source>
</evidence>
<dbReference type="PANTHER" id="PTHR24223:SF456">
    <property type="entry name" value="MULTIDRUG RESISTANCE-ASSOCIATED PROTEIN LETHAL(2)03659"/>
    <property type="match status" value="1"/>
</dbReference>
<feature type="transmembrane region" description="Helical" evidence="10">
    <location>
        <begin position="249"/>
        <end position="268"/>
    </location>
</feature>
<feature type="domain" description="ABC transporter" evidence="11">
    <location>
        <begin position="1"/>
        <end position="178"/>
    </location>
</feature>
<dbReference type="FunFam" id="3.40.50.300:FF:000973">
    <property type="entry name" value="Multidrug resistance-associated protein 4"/>
    <property type="match status" value="1"/>
</dbReference>
<evidence type="ECO:0000259" key="12">
    <source>
        <dbReference type="PROSITE" id="PS50929"/>
    </source>
</evidence>
<feature type="domain" description="ABC transmembrane type-1" evidence="12">
    <location>
        <begin position="253"/>
        <end position="350"/>
    </location>
</feature>
<dbReference type="InterPro" id="IPR017871">
    <property type="entry name" value="ABC_transporter-like_CS"/>
</dbReference>
<feature type="domain" description="ABC transmembrane type-1" evidence="12">
    <location>
        <begin position="351"/>
        <end position="460"/>
    </location>
</feature>
<keyword evidence="14" id="KW-1185">Reference proteome</keyword>
<dbReference type="SUPFAM" id="SSF90123">
    <property type="entry name" value="ABC transporter transmembrane region"/>
    <property type="match status" value="1"/>
</dbReference>
<dbReference type="GO" id="GO:0140359">
    <property type="term" value="F:ABC-type transporter activity"/>
    <property type="evidence" value="ECO:0007669"/>
    <property type="project" value="InterPro"/>
</dbReference>